<protein>
    <submittedName>
        <fullName evidence="1">Uncharacterized protein</fullName>
    </submittedName>
</protein>
<sequence length="152" mass="17272">MFNFTQGLHQEKARANQVVQRLQKQSDLSIQRQMSDMKHLTTASRGTIEKLETMEEKGIRILKLALNCRKLMRPEEIALMTSHTTVLDTTCGRTRLDRIWSQVSATSLQCEALSKQRSKMVQENAHLTKMLQHYLSTLATSSQQQGGSKGKP</sequence>
<organism evidence="1">
    <name type="scientific">Cacopsylla melanoneura</name>
    <dbReference type="NCBI Taxonomy" id="428564"/>
    <lineage>
        <taxon>Eukaryota</taxon>
        <taxon>Metazoa</taxon>
        <taxon>Ecdysozoa</taxon>
        <taxon>Arthropoda</taxon>
        <taxon>Hexapoda</taxon>
        <taxon>Insecta</taxon>
        <taxon>Pterygota</taxon>
        <taxon>Neoptera</taxon>
        <taxon>Paraneoptera</taxon>
        <taxon>Hemiptera</taxon>
        <taxon>Sternorrhyncha</taxon>
        <taxon>Psylloidea</taxon>
        <taxon>Psyllidae</taxon>
        <taxon>Psyllinae</taxon>
        <taxon>Cacopsylla</taxon>
    </lineage>
</organism>
<name>A0A8D8R5X2_9HEMI</name>
<proteinExistence type="predicted"/>
<dbReference type="EMBL" id="HBUF01128888">
    <property type="protein sequence ID" value="CAG6643762.1"/>
    <property type="molecule type" value="Transcribed_RNA"/>
</dbReference>
<evidence type="ECO:0000313" key="1">
    <source>
        <dbReference type="EMBL" id="CAG6643762.1"/>
    </source>
</evidence>
<dbReference type="AlphaFoldDB" id="A0A8D8R5X2"/>
<reference evidence="1" key="1">
    <citation type="submission" date="2021-05" db="EMBL/GenBank/DDBJ databases">
        <authorList>
            <person name="Alioto T."/>
            <person name="Alioto T."/>
            <person name="Gomez Garrido J."/>
        </authorList>
    </citation>
    <scope>NUCLEOTIDE SEQUENCE</scope>
</reference>
<accession>A0A8D8R5X2</accession>